<evidence type="ECO:0000313" key="6">
    <source>
        <dbReference type="Proteomes" id="UP001166291"/>
    </source>
</evidence>
<evidence type="ECO:0000259" key="4">
    <source>
        <dbReference type="Pfam" id="PF13193"/>
    </source>
</evidence>
<keyword evidence="6" id="KW-1185">Reference proteome</keyword>
<evidence type="ECO:0000259" key="3">
    <source>
        <dbReference type="Pfam" id="PF00501"/>
    </source>
</evidence>
<accession>A0ABS6VV86</accession>
<keyword evidence="2" id="KW-0436">Ligase</keyword>
<dbReference type="RefSeq" id="WP_219044480.1">
    <property type="nucleotide sequence ID" value="NZ_JAHWDQ010000004.1"/>
</dbReference>
<protein>
    <submittedName>
        <fullName evidence="5">AMP-binding protein</fullName>
    </submittedName>
</protein>
<dbReference type="PANTHER" id="PTHR43201">
    <property type="entry name" value="ACYL-COA SYNTHETASE"/>
    <property type="match status" value="1"/>
</dbReference>
<dbReference type="CDD" id="cd05917">
    <property type="entry name" value="FACL_like_2"/>
    <property type="match status" value="1"/>
</dbReference>
<dbReference type="PROSITE" id="PS00455">
    <property type="entry name" value="AMP_BINDING"/>
    <property type="match status" value="1"/>
</dbReference>
<dbReference type="NCBIfam" id="NF009233">
    <property type="entry name" value="PRK12583.1"/>
    <property type="match status" value="1"/>
</dbReference>
<comment type="similarity">
    <text evidence="1">Belongs to the ATP-dependent AMP-binding enzyme family.</text>
</comment>
<dbReference type="EMBL" id="JAHWDQ010000004">
    <property type="protein sequence ID" value="MBW2942243.1"/>
    <property type="molecule type" value="Genomic_DNA"/>
</dbReference>
<gene>
    <name evidence="5" type="ORF">KXJ70_15715</name>
</gene>
<sequence>MKLSKSYSCGDADQPLIYDTIGNYFNQVADRFPDEDALIVRHQNVRWSYREYRYEVDRLAKGLLALGIQPGDRVGIWGPNSFEWCVTQFATAKIGAIMVCVNPAYRLFELEYALNKVECRVLVTAESFKSSNYLDMLNELGPEIKSGDACALKIEKLPHLDMIIRMGTELTDGMLNFPAVCGMGGEVESHRLLTLAQDLRPDDPINIQFTSGTTGRPKGATLTHCNILNNGNLVGRAMSLNEHDRLCIPVPLYHCFGMVLGNLTCVTSGAAAVFPELAFDPVSTLEAVQEEKCTVLHGVPTMFIAELDHPSFSSFNLSSLRTGVMAGATCPEQVMRRVISDMNMENILIAYGQTELSPINLITKPEDSLRNRIETVGRAVPRIEVKIADDDGRVVEVGEKGEVCTRGYSVMRGYWNDEEKTRETIDTGGWLHSGDIGVMDEDGYVRIVGRTKDMVIRGGENIYPREIEEFLYTHPKIQEAQVFGIPDERMGEEVCVWVKLKNGEGMDSEELRAWCKGKIAHFKVPRYVQFVDDYPMTVTGKMQKFKMREAMSEMLDEQRLEV</sequence>
<dbReference type="InterPro" id="IPR000873">
    <property type="entry name" value="AMP-dep_synth/lig_dom"/>
</dbReference>
<proteinExistence type="inferred from homology"/>
<dbReference type="Pfam" id="PF00501">
    <property type="entry name" value="AMP-binding"/>
    <property type="match status" value="1"/>
</dbReference>
<evidence type="ECO:0000256" key="1">
    <source>
        <dbReference type="ARBA" id="ARBA00006432"/>
    </source>
</evidence>
<dbReference type="Pfam" id="PF13193">
    <property type="entry name" value="AMP-binding_C"/>
    <property type="match status" value="1"/>
</dbReference>
<dbReference type="InterPro" id="IPR020845">
    <property type="entry name" value="AMP-binding_CS"/>
</dbReference>
<dbReference type="PANTHER" id="PTHR43201:SF5">
    <property type="entry name" value="MEDIUM-CHAIN ACYL-COA LIGASE ACSF2, MITOCHONDRIAL"/>
    <property type="match status" value="1"/>
</dbReference>
<evidence type="ECO:0000256" key="2">
    <source>
        <dbReference type="ARBA" id="ARBA00022598"/>
    </source>
</evidence>
<feature type="domain" description="AMP-binding enzyme C-terminal" evidence="4">
    <location>
        <begin position="466"/>
        <end position="541"/>
    </location>
</feature>
<evidence type="ECO:0000313" key="5">
    <source>
        <dbReference type="EMBL" id="MBW2942243.1"/>
    </source>
</evidence>
<comment type="caution">
    <text evidence="5">The sequence shown here is derived from an EMBL/GenBank/DDBJ whole genome shotgun (WGS) entry which is preliminary data.</text>
</comment>
<feature type="domain" description="AMP-dependent synthetase/ligase" evidence="3">
    <location>
        <begin position="26"/>
        <end position="415"/>
    </location>
</feature>
<reference evidence="5" key="1">
    <citation type="submission" date="2021-07" db="EMBL/GenBank/DDBJ databases">
        <title>Zhongshania sp. CAU 1632 isolated from seawater.</title>
        <authorList>
            <person name="Kim W."/>
        </authorList>
    </citation>
    <scope>NUCLEOTIDE SEQUENCE</scope>
    <source>
        <strain evidence="5">CAU 1632</strain>
    </source>
</reference>
<name>A0ABS6VV86_9GAMM</name>
<organism evidence="5 6">
    <name type="scientific">Zhongshania aquimaris</name>
    <dbReference type="NCBI Taxonomy" id="2857107"/>
    <lineage>
        <taxon>Bacteria</taxon>
        <taxon>Pseudomonadati</taxon>
        <taxon>Pseudomonadota</taxon>
        <taxon>Gammaproteobacteria</taxon>
        <taxon>Cellvibrionales</taxon>
        <taxon>Spongiibacteraceae</taxon>
        <taxon>Zhongshania</taxon>
    </lineage>
</organism>
<dbReference type="InterPro" id="IPR025110">
    <property type="entry name" value="AMP-bd_C"/>
</dbReference>
<dbReference type="Proteomes" id="UP001166291">
    <property type="component" value="Unassembled WGS sequence"/>
</dbReference>